<dbReference type="Proteomes" id="UP000807306">
    <property type="component" value="Unassembled WGS sequence"/>
</dbReference>
<keyword evidence="3" id="KW-1185">Reference proteome</keyword>
<sequence length="513" mass="57293">MFKPFLRMFGNSGSGKSTFINTAANASLAIGGGMEPCTKAVTFARMKLPVFTDRDIVLIDTPGLDTSTDLDDHNVATFLRKRYGKKVTPAGILYFQDLNSTSDLSAGRKMWSSLESPETVASWPRMRLVTTRWDEMDLKEIEVKEKAVLTQFLEMAVYPDLIHSRFDQTQEMAVRILLPFIRSANAQADCRLLEEISKGGMAEVAALKDLAVLLEQQRILLHKLCQDPNHTNSLNDGNRRATWLNKHKENGETLRSKTAPLRLYKVPKRSASMFNLIGSWVTPVNYLEHYHAVTEVEKLRIVLESVKDVSPDNKVFLVLGTAGSGKSQLISDCIGDHESPVVNASLIAEDKVQPIQLFKGTLDKSDVFFIDTPGFSQADRISDADIVLQVTSWLVVMHHKRVRLAGVLFLHSLSVDLTPKQFLPCKGLLSKCLDEEVPVILATTQWDQEIDEDIIPDEIDYRESRLKEDCWHGLIESGATMKRLGRMDSSSDSPPEVDYESAVEVIGGLIAKS</sequence>
<dbReference type="EMBL" id="MU157876">
    <property type="protein sequence ID" value="KAF9526010.1"/>
    <property type="molecule type" value="Genomic_DNA"/>
</dbReference>
<dbReference type="InterPro" id="IPR006073">
    <property type="entry name" value="GTP-bd"/>
</dbReference>
<dbReference type="Gene3D" id="3.40.50.300">
    <property type="entry name" value="P-loop containing nucleotide triphosphate hydrolases"/>
    <property type="match status" value="2"/>
</dbReference>
<gene>
    <name evidence="2" type="ORF">CPB83DRAFT_503496</name>
</gene>
<protein>
    <recommendedName>
        <fullName evidence="1">G domain-containing protein</fullName>
    </recommendedName>
</protein>
<organism evidence="2 3">
    <name type="scientific">Crepidotus variabilis</name>
    <dbReference type="NCBI Taxonomy" id="179855"/>
    <lineage>
        <taxon>Eukaryota</taxon>
        <taxon>Fungi</taxon>
        <taxon>Dikarya</taxon>
        <taxon>Basidiomycota</taxon>
        <taxon>Agaricomycotina</taxon>
        <taxon>Agaricomycetes</taxon>
        <taxon>Agaricomycetidae</taxon>
        <taxon>Agaricales</taxon>
        <taxon>Agaricineae</taxon>
        <taxon>Crepidotaceae</taxon>
        <taxon>Crepidotus</taxon>
    </lineage>
</organism>
<dbReference type="InterPro" id="IPR027417">
    <property type="entry name" value="P-loop_NTPase"/>
</dbReference>
<feature type="domain" description="G" evidence="1">
    <location>
        <begin position="9"/>
        <end position="70"/>
    </location>
</feature>
<accession>A0A9P6JMU2</accession>
<dbReference type="GO" id="GO:0005525">
    <property type="term" value="F:GTP binding"/>
    <property type="evidence" value="ECO:0007669"/>
    <property type="project" value="InterPro"/>
</dbReference>
<evidence type="ECO:0000313" key="3">
    <source>
        <dbReference type="Proteomes" id="UP000807306"/>
    </source>
</evidence>
<dbReference type="CDD" id="cd00882">
    <property type="entry name" value="Ras_like_GTPase"/>
    <property type="match status" value="2"/>
</dbReference>
<name>A0A9P6JMU2_9AGAR</name>
<evidence type="ECO:0000313" key="2">
    <source>
        <dbReference type="EMBL" id="KAF9526010.1"/>
    </source>
</evidence>
<proteinExistence type="predicted"/>
<dbReference type="SUPFAM" id="SSF52540">
    <property type="entry name" value="P-loop containing nucleoside triphosphate hydrolases"/>
    <property type="match status" value="2"/>
</dbReference>
<dbReference type="Pfam" id="PF01926">
    <property type="entry name" value="MMR_HSR1"/>
    <property type="match status" value="1"/>
</dbReference>
<reference evidence="2" key="1">
    <citation type="submission" date="2020-11" db="EMBL/GenBank/DDBJ databases">
        <authorList>
            <consortium name="DOE Joint Genome Institute"/>
            <person name="Ahrendt S."/>
            <person name="Riley R."/>
            <person name="Andreopoulos W."/>
            <person name="Labutti K."/>
            <person name="Pangilinan J."/>
            <person name="Ruiz-Duenas F.J."/>
            <person name="Barrasa J.M."/>
            <person name="Sanchez-Garcia M."/>
            <person name="Camarero S."/>
            <person name="Miyauchi S."/>
            <person name="Serrano A."/>
            <person name="Linde D."/>
            <person name="Babiker R."/>
            <person name="Drula E."/>
            <person name="Ayuso-Fernandez I."/>
            <person name="Pacheco R."/>
            <person name="Padilla G."/>
            <person name="Ferreira P."/>
            <person name="Barriuso J."/>
            <person name="Kellner H."/>
            <person name="Castanera R."/>
            <person name="Alfaro M."/>
            <person name="Ramirez L."/>
            <person name="Pisabarro A.G."/>
            <person name="Kuo A."/>
            <person name="Tritt A."/>
            <person name="Lipzen A."/>
            <person name="He G."/>
            <person name="Yan M."/>
            <person name="Ng V."/>
            <person name="Cullen D."/>
            <person name="Martin F."/>
            <person name="Rosso M.-N."/>
            <person name="Henrissat B."/>
            <person name="Hibbett D."/>
            <person name="Martinez A.T."/>
            <person name="Grigoriev I.V."/>
        </authorList>
    </citation>
    <scope>NUCLEOTIDE SEQUENCE</scope>
    <source>
        <strain evidence="2">CBS 506.95</strain>
    </source>
</reference>
<dbReference type="AlphaFoldDB" id="A0A9P6JMU2"/>
<comment type="caution">
    <text evidence="2">The sequence shown here is derived from an EMBL/GenBank/DDBJ whole genome shotgun (WGS) entry which is preliminary data.</text>
</comment>
<evidence type="ECO:0000259" key="1">
    <source>
        <dbReference type="Pfam" id="PF01926"/>
    </source>
</evidence>